<protein>
    <submittedName>
        <fullName evidence="2">Uncharacterized protein</fullName>
    </submittedName>
</protein>
<gene>
    <name evidence="2" type="ORF">HY474_00850</name>
</gene>
<accession>A0A933DSS5</accession>
<feature type="compositionally biased region" description="Basic and acidic residues" evidence="1">
    <location>
        <begin position="323"/>
        <end position="332"/>
    </location>
</feature>
<evidence type="ECO:0000313" key="3">
    <source>
        <dbReference type="Proteomes" id="UP000704960"/>
    </source>
</evidence>
<evidence type="ECO:0000313" key="2">
    <source>
        <dbReference type="EMBL" id="MBI4132162.1"/>
    </source>
</evidence>
<proteinExistence type="predicted"/>
<evidence type="ECO:0000256" key="1">
    <source>
        <dbReference type="SAM" id="MobiDB-lite"/>
    </source>
</evidence>
<reference evidence="2" key="1">
    <citation type="submission" date="2020-07" db="EMBL/GenBank/DDBJ databases">
        <title>Huge and variable diversity of episymbiotic CPR bacteria and DPANN archaea in groundwater ecosystems.</title>
        <authorList>
            <person name="He C.Y."/>
            <person name="Keren R."/>
            <person name="Whittaker M."/>
            <person name="Farag I.F."/>
            <person name="Doudna J."/>
            <person name="Cate J.H.D."/>
            <person name="Banfield J.F."/>
        </authorList>
    </citation>
    <scope>NUCLEOTIDE SEQUENCE</scope>
    <source>
        <strain evidence="2">NC_groundwater_1226_Ag_S-0.1um_59_124</strain>
    </source>
</reference>
<comment type="caution">
    <text evidence="2">The sequence shown here is derived from an EMBL/GenBank/DDBJ whole genome shotgun (WGS) entry which is preliminary data.</text>
</comment>
<feature type="compositionally biased region" description="Basic and acidic residues" evidence="1">
    <location>
        <begin position="273"/>
        <end position="283"/>
    </location>
</feature>
<sequence length="385" mass="41496">MRLTNIIKTEEIERRLEALPDDLEKAFEDERTGRIIFEAGRKLGLPIDQVGEVVELVGYAMLGFVKASDLLTHLTEITGDSKKADELGTAINQNIFLPIRDALKRAYGNQWTDTPAATPMPPPVAVQPPPPPKLEQPAPQAAMPKKPEPLIIHPLPSRPRETGDSGERVAGNGQRIADIRPEKLPLPPPAAKPAPVPAAPAPRPSAAPTQPPPKPVEKSEATKPPVTPPIISPLGTRTTMPTVQPKPETPKVEPPAPSRVEGPPPPPPSSAYDRAKAAMEKELAALQRPQPAATAKPPKEDSGQRIADSGPGVLPAVPTTKELLQREIEKFRQPAVDSQQHMADSIKKSPPSTPAPKPLKLPQEKIPKPPAPDKYEVDPYKESPE</sequence>
<dbReference type="PRINTS" id="PR01217">
    <property type="entry name" value="PRICHEXTENSN"/>
</dbReference>
<dbReference type="AlphaFoldDB" id="A0A933DSS5"/>
<feature type="region of interest" description="Disordered" evidence="1">
    <location>
        <begin position="111"/>
        <end position="385"/>
    </location>
</feature>
<dbReference type="EMBL" id="JACQMJ010000004">
    <property type="protein sequence ID" value="MBI4132162.1"/>
    <property type="molecule type" value="Genomic_DNA"/>
</dbReference>
<feature type="compositionally biased region" description="Pro residues" evidence="1">
    <location>
        <begin position="252"/>
        <end position="269"/>
    </location>
</feature>
<feature type="compositionally biased region" description="Basic and acidic residues" evidence="1">
    <location>
        <begin position="158"/>
        <end position="167"/>
    </location>
</feature>
<feature type="compositionally biased region" description="Basic and acidic residues" evidence="1">
    <location>
        <begin position="362"/>
        <end position="385"/>
    </location>
</feature>
<name>A0A933DSS5_9BACT</name>
<feature type="compositionally biased region" description="Low complexity" evidence="1">
    <location>
        <begin position="135"/>
        <end position="144"/>
    </location>
</feature>
<organism evidence="2 3">
    <name type="scientific">Candidatus Sungiibacteriota bacterium</name>
    <dbReference type="NCBI Taxonomy" id="2750080"/>
    <lineage>
        <taxon>Bacteria</taxon>
        <taxon>Candidatus Sungiibacteriota</taxon>
    </lineage>
</organism>
<feature type="compositionally biased region" description="Pro residues" evidence="1">
    <location>
        <begin position="118"/>
        <end position="134"/>
    </location>
</feature>
<feature type="compositionally biased region" description="Pro residues" evidence="1">
    <location>
        <begin position="184"/>
        <end position="214"/>
    </location>
</feature>
<dbReference type="Proteomes" id="UP000704960">
    <property type="component" value="Unassembled WGS sequence"/>
</dbReference>